<evidence type="ECO:0000313" key="12">
    <source>
        <dbReference type="Proteomes" id="UP000008234"/>
    </source>
</evidence>
<dbReference type="InterPro" id="IPR036640">
    <property type="entry name" value="ABC1_TM_sf"/>
</dbReference>
<sequence length="729" mass="80189">MTAYFYCERSGNGAVFTGDTPVNSDIIVYEVFTKKADPAPGPDPKVNPPIPAPDPDHTPKLAVTELEPSQVFPSVSLSASIFELKLQPESLSVPENFVPIVSTKKQGIIPKTGKVESTKLPLSLAAVGVLIVICGIIVNKECREKVSESNRKEYIMRKASNAMTDAKSYVKLFFKENKLVTCLSMIIFIAFSVISAAISWILQVIFDYMAGKSQFTFRGILLIVACFILTITALFAIKHSVYPHFLEKAMNQYKEAVIKRLFKKSYSDFLCANSGAYLSVLTNDCERIQEKYLKQIFSLAENVVMLLTSLALMIYYSPLLTVIALAVATLPMACSLVTAGGIAKREEQVSKSNELYTALTKDVLGGVSVVKSFKAEQEVVGRYRSQSMELEHTKKLREKTMVTVSAFGTVSSLFTQLGVLLVGAWMVNAQIGYITAGMVLAFTNLMNGVLQPIASLPKILGEMRGAKKLVAKMANYMRTAKEDLGDILDEPVASLVLSDVSYAYDVEHKVLKHVNLSLQAGKSYAIVGPSGSGKSSLINLLMGYYTDYEGSVRLNNHELSKVSKSSLYDKITLMQQSVFVFDASILDNITLFKPFPVSEVDQVIHLAGLDDLIAAKGKDYQCGENGSHLSGGEKQRIAIARSLLKKSEILLVDEATSALDNETSANVTQSILDLQGILRLVITHRLDVNALKQYDEILVMKDGELIERGRFDDLMAQKAYFYSLYTVSM</sequence>
<dbReference type="GO" id="GO:0140359">
    <property type="term" value="F:ABC-type transporter activity"/>
    <property type="evidence" value="ECO:0007669"/>
    <property type="project" value="InterPro"/>
</dbReference>
<evidence type="ECO:0000256" key="6">
    <source>
        <dbReference type="ARBA" id="ARBA00023136"/>
    </source>
</evidence>
<dbReference type="SUPFAM" id="SSF90123">
    <property type="entry name" value="ABC transporter transmembrane region"/>
    <property type="match status" value="1"/>
</dbReference>
<feature type="transmembrane region" description="Helical" evidence="8">
    <location>
        <begin position="215"/>
        <end position="237"/>
    </location>
</feature>
<dbReference type="GO" id="GO:0016887">
    <property type="term" value="F:ATP hydrolysis activity"/>
    <property type="evidence" value="ECO:0007669"/>
    <property type="project" value="InterPro"/>
</dbReference>
<keyword evidence="12" id="KW-1185">Reference proteome</keyword>
<accession>D3QZR9</accession>
<organism evidence="11 12">
    <name type="scientific">Mageeibacillus indolicus (strain UPII9-5)</name>
    <name type="common">Clostridiales genomosp. BVAB3 (strain UPII9-5)</name>
    <dbReference type="NCBI Taxonomy" id="699246"/>
    <lineage>
        <taxon>Bacteria</taxon>
        <taxon>Bacillati</taxon>
        <taxon>Bacillota</taxon>
        <taxon>Clostridia</taxon>
        <taxon>Eubacteriales</taxon>
        <taxon>Oscillospiraceae</taxon>
        <taxon>Mageeibacillus</taxon>
    </lineage>
</organism>
<keyword evidence="2 8" id="KW-0812">Transmembrane</keyword>
<dbReference type="RefSeq" id="WP_012992660.1">
    <property type="nucleotide sequence ID" value="NC_013895.2"/>
</dbReference>
<feature type="transmembrane region" description="Helical" evidence="8">
    <location>
        <begin position="120"/>
        <end position="138"/>
    </location>
</feature>
<evidence type="ECO:0000256" key="3">
    <source>
        <dbReference type="ARBA" id="ARBA00022741"/>
    </source>
</evidence>
<feature type="compositionally biased region" description="Pro residues" evidence="7">
    <location>
        <begin position="39"/>
        <end position="53"/>
    </location>
</feature>
<dbReference type="eggNOG" id="COG1132">
    <property type="taxonomic scope" value="Bacteria"/>
</dbReference>
<dbReference type="InterPro" id="IPR039421">
    <property type="entry name" value="Type_1_exporter"/>
</dbReference>
<feature type="transmembrane region" description="Helical" evidence="8">
    <location>
        <begin position="179"/>
        <end position="203"/>
    </location>
</feature>
<dbReference type="InterPro" id="IPR003439">
    <property type="entry name" value="ABC_transporter-like_ATP-bd"/>
</dbReference>
<dbReference type="PANTHER" id="PTHR24221:SF654">
    <property type="entry name" value="ATP-BINDING CASSETTE SUB-FAMILY B MEMBER 6"/>
    <property type="match status" value="1"/>
</dbReference>
<dbReference type="InterPro" id="IPR003593">
    <property type="entry name" value="AAA+_ATPase"/>
</dbReference>
<evidence type="ECO:0000256" key="8">
    <source>
        <dbReference type="SAM" id="Phobius"/>
    </source>
</evidence>
<dbReference type="AlphaFoldDB" id="D3QZR9"/>
<dbReference type="PROSITE" id="PS00211">
    <property type="entry name" value="ABC_TRANSPORTER_1"/>
    <property type="match status" value="1"/>
</dbReference>
<keyword evidence="4 11" id="KW-0067">ATP-binding</keyword>
<feature type="transmembrane region" description="Helical" evidence="8">
    <location>
        <begin position="322"/>
        <end position="343"/>
    </location>
</feature>
<evidence type="ECO:0000313" key="11">
    <source>
        <dbReference type="EMBL" id="ADC91512.1"/>
    </source>
</evidence>
<dbReference type="InterPro" id="IPR017871">
    <property type="entry name" value="ABC_transporter-like_CS"/>
</dbReference>
<dbReference type="PROSITE" id="PS50929">
    <property type="entry name" value="ABC_TM1F"/>
    <property type="match status" value="1"/>
</dbReference>
<dbReference type="HOGENOM" id="CLU_000604_84_3_9"/>
<keyword evidence="5 8" id="KW-1133">Transmembrane helix</keyword>
<dbReference type="KEGG" id="clo:HMPREF0868_0071"/>
<feature type="domain" description="ABC transporter" evidence="9">
    <location>
        <begin position="495"/>
        <end position="727"/>
    </location>
</feature>
<proteinExistence type="predicted"/>
<evidence type="ECO:0000256" key="2">
    <source>
        <dbReference type="ARBA" id="ARBA00022692"/>
    </source>
</evidence>
<dbReference type="GO" id="GO:0005886">
    <property type="term" value="C:plasma membrane"/>
    <property type="evidence" value="ECO:0007669"/>
    <property type="project" value="UniProtKB-SubCell"/>
</dbReference>
<evidence type="ECO:0000256" key="7">
    <source>
        <dbReference type="SAM" id="MobiDB-lite"/>
    </source>
</evidence>
<keyword evidence="3" id="KW-0547">Nucleotide-binding</keyword>
<feature type="transmembrane region" description="Helical" evidence="8">
    <location>
        <begin position="402"/>
        <end position="425"/>
    </location>
</feature>
<name>D3QZR9_MAGIU</name>
<protein>
    <submittedName>
        <fullName evidence="11">ABC transporter, ATP-binding protein</fullName>
    </submittedName>
</protein>
<dbReference type="Gene3D" id="1.20.1560.10">
    <property type="entry name" value="ABC transporter type 1, transmembrane domain"/>
    <property type="match status" value="1"/>
</dbReference>
<dbReference type="InterPro" id="IPR027417">
    <property type="entry name" value="P-loop_NTPase"/>
</dbReference>
<evidence type="ECO:0000256" key="4">
    <source>
        <dbReference type="ARBA" id="ARBA00022840"/>
    </source>
</evidence>
<dbReference type="SMART" id="SM00382">
    <property type="entry name" value="AAA"/>
    <property type="match status" value="1"/>
</dbReference>
<evidence type="ECO:0000259" key="10">
    <source>
        <dbReference type="PROSITE" id="PS50929"/>
    </source>
</evidence>
<dbReference type="InterPro" id="IPR011527">
    <property type="entry name" value="ABC1_TM_dom"/>
</dbReference>
<comment type="subcellular location">
    <subcellularLocation>
        <location evidence="1">Cell membrane</location>
        <topology evidence="1">Multi-pass membrane protein</topology>
    </subcellularLocation>
</comment>
<gene>
    <name evidence="11" type="ordered locus">HMPREF0868_0071</name>
</gene>
<dbReference type="Gene3D" id="3.40.50.300">
    <property type="entry name" value="P-loop containing nucleotide triphosphate hydrolases"/>
    <property type="match status" value="1"/>
</dbReference>
<dbReference type="STRING" id="699246.HMPREF0868_0071"/>
<evidence type="ECO:0000256" key="5">
    <source>
        <dbReference type="ARBA" id="ARBA00022989"/>
    </source>
</evidence>
<dbReference type="SUPFAM" id="SSF52540">
    <property type="entry name" value="P-loop containing nucleoside triphosphate hydrolases"/>
    <property type="match status" value="1"/>
</dbReference>
<dbReference type="EMBL" id="CP001850">
    <property type="protein sequence ID" value="ADC91512.1"/>
    <property type="molecule type" value="Genomic_DNA"/>
</dbReference>
<keyword evidence="6 8" id="KW-0472">Membrane</keyword>
<dbReference type="GO" id="GO:0005524">
    <property type="term" value="F:ATP binding"/>
    <property type="evidence" value="ECO:0007669"/>
    <property type="project" value="UniProtKB-KW"/>
</dbReference>
<dbReference type="GO" id="GO:0034040">
    <property type="term" value="F:ATPase-coupled lipid transmembrane transporter activity"/>
    <property type="evidence" value="ECO:0007669"/>
    <property type="project" value="TreeGrafter"/>
</dbReference>
<feature type="region of interest" description="Disordered" evidence="7">
    <location>
        <begin position="38"/>
        <end position="59"/>
    </location>
</feature>
<evidence type="ECO:0000256" key="1">
    <source>
        <dbReference type="ARBA" id="ARBA00004651"/>
    </source>
</evidence>
<dbReference type="Proteomes" id="UP000008234">
    <property type="component" value="Chromosome"/>
</dbReference>
<dbReference type="PROSITE" id="PS50893">
    <property type="entry name" value="ABC_TRANSPORTER_2"/>
    <property type="match status" value="1"/>
</dbReference>
<dbReference type="CDD" id="cd07346">
    <property type="entry name" value="ABC_6TM_exporters"/>
    <property type="match status" value="1"/>
</dbReference>
<dbReference type="Pfam" id="PF00005">
    <property type="entry name" value="ABC_tran"/>
    <property type="match status" value="1"/>
</dbReference>
<dbReference type="PANTHER" id="PTHR24221">
    <property type="entry name" value="ATP-BINDING CASSETTE SUB-FAMILY B"/>
    <property type="match status" value="1"/>
</dbReference>
<dbReference type="Pfam" id="PF00664">
    <property type="entry name" value="ABC_membrane"/>
    <property type="match status" value="1"/>
</dbReference>
<reference evidence="12" key="1">
    <citation type="submission" date="2009-12" db="EMBL/GenBank/DDBJ databases">
        <title>Sequence of Clostridiales genomosp. BVAB3 str. UPII9-5.</title>
        <authorList>
            <person name="Madupu R."/>
            <person name="Durkin A.S."/>
            <person name="Torralba M."/>
            <person name="Methe B."/>
            <person name="Sutton G.G."/>
            <person name="Strausberg R.L."/>
            <person name="Nelson K.E."/>
        </authorList>
    </citation>
    <scope>NUCLEOTIDE SEQUENCE [LARGE SCALE GENOMIC DNA]</scope>
    <source>
        <strain evidence="12">UPII9-5</strain>
    </source>
</reference>
<feature type="domain" description="ABC transmembrane type-1" evidence="10">
    <location>
        <begin position="183"/>
        <end position="465"/>
    </location>
</feature>
<evidence type="ECO:0000259" key="9">
    <source>
        <dbReference type="PROSITE" id="PS50893"/>
    </source>
</evidence>